<dbReference type="OrthoDB" id="8907537at2"/>
<keyword evidence="1" id="KW-0812">Transmembrane</keyword>
<evidence type="ECO:0000313" key="4">
    <source>
        <dbReference type="EMBL" id="GGY85050.1"/>
    </source>
</evidence>
<evidence type="ECO:0000313" key="5">
    <source>
        <dbReference type="EMBL" id="QBQ38785.1"/>
    </source>
</evidence>
<evidence type="ECO:0000313" key="7">
    <source>
        <dbReference type="Proteomes" id="UP000619512"/>
    </source>
</evidence>
<feature type="signal peptide" evidence="2">
    <location>
        <begin position="1"/>
        <end position="23"/>
    </location>
</feature>
<dbReference type="EMBL" id="CP038026">
    <property type="protein sequence ID" value="QBQ38785.1"/>
    <property type="molecule type" value="Genomic_DNA"/>
</dbReference>
<feature type="transmembrane region" description="Helical" evidence="1">
    <location>
        <begin position="196"/>
        <end position="212"/>
    </location>
</feature>
<dbReference type="InterPro" id="IPR013424">
    <property type="entry name" value="Ice-binding_C"/>
</dbReference>
<gene>
    <name evidence="5" type="ORF">E1742_23420</name>
    <name evidence="4" type="ORF">GCM10007388_17850</name>
</gene>
<dbReference type="EMBL" id="BMWW01000002">
    <property type="protein sequence ID" value="GGY85050.1"/>
    <property type="molecule type" value="Genomic_DNA"/>
</dbReference>
<keyword evidence="1" id="KW-0472">Membrane</keyword>
<evidence type="ECO:0000313" key="6">
    <source>
        <dbReference type="Proteomes" id="UP000294359"/>
    </source>
</evidence>
<organism evidence="4 7">
    <name type="scientific">Pseudoduganella plicata</name>
    <dbReference type="NCBI Taxonomy" id="321984"/>
    <lineage>
        <taxon>Bacteria</taxon>
        <taxon>Pseudomonadati</taxon>
        <taxon>Pseudomonadota</taxon>
        <taxon>Betaproteobacteria</taxon>
        <taxon>Burkholderiales</taxon>
        <taxon>Oxalobacteraceae</taxon>
        <taxon>Telluria group</taxon>
        <taxon>Pseudoduganella</taxon>
    </lineage>
</organism>
<dbReference type="Pfam" id="PF07589">
    <property type="entry name" value="PEP-CTERM"/>
    <property type="match status" value="1"/>
</dbReference>
<dbReference type="AlphaFoldDB" id="A0A4P7BM24"/>
<evidence type="ECO:0000256" key="2">
    <source>
        <dbReference type="SAM" id="SignalP"/>
    </source>
</evidence>
<reference evidence="5 6" key="2">
    <citation type="submission" date="2019-03" db="EMBL/GenBank/DDBJ databases">
        <title>Draft Genome Sequences of Six Type Strains of the Genus Massilia.</title>
        <authorList>
            <person name="Miess H."/>
            <person name="Frediansyhah A."/>
            <person name="Gross H."/>
        </authorList>
    </citation>
    <scope>NUCLEOTIDE SEQUENCE [LARGE SCALE GENOMIC DNA]</scope>
    <source>
        <strain evidence="5 6">DSM 17505</strain>
    </source>
</reference>
<accession>A0A4P7BM24</accession>
<evidence type="ECO:0000259" key="3">
    <source>
        <dbReference type="Pfam" id="PF07589"/>
    </source>
</evidence>
<reference evidence="4" key="1">
    <citation type="journal article" date="2014" name="Int. J. Syst. Evol. Microbiol.">
        <title>Complete genome sequence of Corynebacterium casei LMG S-19264T (=DSM 44701T), isolated from a smear-ripened cheese.</title>
        <authorList>
            <consortium name="US DOE Joint Genome Institute (JGI-PGF)"/>
            <person name="Walter F."/>
            <person name="Albersmeier A."/>
            <person name="Kalinowski J."/>
            <person name="Ruckert C."/>
        </authorList>
    </citation>
    <scope>NUCLEOTIDE SEQUENCE</scope>
    <source>
        <strain evidence="4">KCTC 12344</strain>
    </source>
</reference>
<name>A0A4P7BM24_9BURK</name>
<dbReference type="RefSeq" id="WP_134387484.1">
    <property type="nucleotide sequence ID" value="NZ_BMWW01000002.1"/>
</dbReference>
<protein>
    <submittedName>
        <fullName evidence="5">PEP-CTERM sorting domain-containing protein</fullName>
    </submittedName>
</protein>
<dbReference type="Proteomes" id="UP000619512">
    <property type="component" value="Unassembled WGS sequence"/>
</dbReference>
<reference evidence="4" key="3">
    <citation type="submission" date="2022-12" db="EMBL/GenBank/DDBJ databases">
        <authorList>
            <person name="Sun Q."/>
            <person name="Kim S."/>
        </authorList>
    </citation>
    <scope>NUCLEOTIDE SEQUENCE</scope>
    <source>
        <strain evidence="4">KCTC 12344</strain>
    </source>
</reference>
<evidence type="ECO:0000256" key="1">
    <source>
        <dbReference type="SAM" id="Phobius"/>
    </source>
</evidence>
<dbReference type="Proteomes" id="UP000294359">
    <property type="component" value="Chromosome"/>
</dbReference>
<feature type="domain" description="Ice-binding protein C-terminal" evidence="3">
    <location>
        <begin position="192"/>
        <end position="216"/>
    </location>
</feature>
<keyword evidence="1" id="KW-1133">Transmembrane helix</keyword>
<feature type="chain" id="PRO_5044607007" evidence="2">
    <location>
        <begin position="24"/>
        <end position="218"/>
    </location>
</feature>
<keyword evidence="2" id="KW-0732">Signal</keyword>
<proteinExistence type="predicted"/>
<dbReference type="NCBIfam" id="TIGR02595">
    <property type="entry name" value="PEP_CTERM"/>
    <property type="match status" value="1"/>
</dbReference>
<keyword evidence="6" id="KW-1185">Reference proteome</keyword>
<sequence length="218" mass="22382">MFSKNLAAVTVAAVFSLANFANAAVTVVSNTSSITIYEDQTQFATAAGRLGTDSFDDLTFGDQGIAAVRQAGSESYTIAAGQGLWGSEYAGNRYLSSADSSDLLLFSGFSAATRGLGGTFFGSNDNGEPVARGAINVTVTDATGVLVLTVSGGIGQGFVGFLSTAAVQAMTLQAQAPDRYFPSVDDIRIAAPVPEPSTAAMMLMGAAVLPLLRRRKGK</sequence>